<name>A0A1W0X1M9_HYPEX</name>
<dbReference type="PANTHER" id="PTHR43272:SF107">
    <property type="entry name" value="LONG-CHAIN-FATTY-ACID--COA LIGASE 5"/>
    <property type="match status" value="1"/>
</dbReference>
<keyword evidence="1 6" id="KW-0436">Ligase</keyword>
<keyword evidence="2" id="KW-0443">Lipid metabolism</keyword>
<dbReference type="PANTHER" id="PTHR43272">
    <property type="entry name" value="LONG-CHAIN-FATTY-ACID--COA LIGASE"/>
    <property type="match status" value="1"/>
</dbReference>
<evidence type="ECO:0000259" key="5">
    <source>
        <dbReference type="Pfam" id="PF00501"/>
    </source>
</evidence>
<dbReference type="SUPFAM" id="SSF56801">
    <property type="entry name" value="Acetyl-CoA synthetase-like"/>
    <property type="match status" value="1"/>
</dbReference>
<evidence type="ECO:0000256" key="4">
    <source>
        <dbReference type="SAM" id="SignalP"/>
    </source>
</evidence>
<dbReference type="Proteomes" id="UP000192578">
    <property type="component" value="Unassembled WGS sequence"/>
</dbReference>
<evidence type="ECO:0000313" key="7">
    <source>
        <dbReference type="Proteomes" id="UP000192578"/>
    </source>
</evidence>
<keyword evidence="4" id="KW-0732">Signal</keyword>
<keyword evidence="7" id="KW-1185">Reference proteome</keyword>
<accession>A0A1W0X1M9</accession>
<dbReference type="PROSITE" id="PS00455">
    <property type="entry name" value="AMP_BINDING"/>
    <property type="match status" value="1"/>
</dbReference>
<comment type="caution">
    <text evidence="6">The sequence shown here is derived from an EMBL/GenBank/DDBJ whole genome shotgun (WGS) entry which is preliminary data.</text>
</comment>
<feature type="domain" description="AMP-dependent synthetase/ligase" evidence="5">
    <location>
        <begin position="95"/>
        <end position="497"/>
    </location>
</feature>
<evidence type="ECO:0000256" key="1">
    <source>
        <dbReference type="ARBA" id="ARBA00022598"/>
    </source>
</evidence>
<proteinExistence type="predicted"/>
<feature type="signal peptide" evidence="4">
    <location>
        <begin position="1"/>
        <end position="18"/>
    </location>
</feature>
<dbReference type="GO" id="GO:0004467">
    <property type="term" value="F:long-chain fatty acid-CoA ligase activity"/>
    <property type="evidence" value="ECO:0007669"/>
    <property type="project" value="UniProtKB-EC"/>
</dbReference>
<dbReference type="EMBL" id="MTYJ01000023">
    <property type="protein sequence ID" value="OQV21399.1"/>
    <property type="molecule type" value="Genomic_DNA"/>
</dbReference>
<dbReference type="InterPro" id="IPR020845">
    <property type="entry name" value="AMP-binding_CS"/>
</dbReference>
<dbReference type="Pfam" id="PF00501">
    <property type="entry name" value="AMP-binding"/>
    <property type="match status" value="1"/>
</dbReference>
<sequence length="672" mass="75179">MAKLLAALLSALYFTVESISRLIVAVFTALPLPHHKTSPRSSLTAENEPGIHTRRASDNTLPYIVLPENLFEMLQHGHELSGNGPCLGYRSSRKSKYQWLAYQDLIDRSVNFGAGLMTLGGKSGCEYLIGIFAKSSVEWTVAEYGCYAYGMATAPLYDSLGPEACQQTVKNCEIEIMVCGDDEQVHTLLDGDNFPNRLHTVITVEQLSGNRVAEIEKLGLKVLTIAQVEEIGKVNPRPLALAPTDSLASLIFTSGTTGPPKGAMLSHAHFLLELKSFMQSTNPIRLTTDDTALAIFPLAHILGRVLNMVVLVHGGKVAFMSGDINGMLSDAQELKPTFFVFVPRLMNRLYDQIHVDMKSSWFGRLVGPIAYAAKFRDMKRGIFTNQSIWDKLIFRKYQKLLGGRLRMGMIGSAAADGNILNFTRAALGCYIFEMYGQTEAGGAITSTRYGDCTTGHVGIPFVDVEIKLVDVPEMGYFAKEQRGEICSRSNFMMKGYYKMPGKTAEALDEDGWLHTGDIGMWTEEGKLKVFDRKKHIFKLSQGEYLAPERLENIFSRSDYHTNIFIDGDSKYPYCVALVYPNYEALGVSREKATRLANGRRSAHEDFIREKILEDLVRFGKEAKLKSYEIPKKISILEEPFSLENNCLTPSQKTRREVVRTLYRDQINKMYAD</sequence>
<organism evidence="6 7">
    <name type="scientific">Hypsibius exemplaris</name>
    <name type="common">Freshwater tardigrade</name>
    <dbReference type="NCBI Taxonomy" id="2072580"/>
    <lineage>
        <taxon>Eukaryota</taxon>
        <taxon>Metazoa</taxon>
        <taxon>Ecdysozoa</taxon>
        <taxon>Tardigrada</taxon>
        <taxon>Eutardigrada</taxon>
        <taxon>Parachela</taxon>
        <taxon>Hypsibioidea</taxon>
        <taxon>Hypsibiidae</taxon>
        <taxon>Hypsibius</taxon>
    </lineage>
</organism>
<dbReference type="AlphaFoldDB" id="A0A1W0X1M9"/>
<evidence type="ECO:0000313" key="6">
    <source>
        <dbReference type="EMBL" id="OQV21399.1"/>
    </source>
</evidence>
<protein>
    <recommendedName>
        <fullName evidence="3">long-chain-fatty-acid--CoA ligase</fullName>
        <ecNumber evidence="3">6.2.1.3</ecNumber>
    </recommendedName>
</protein>
<feature type="chain" id="PRO_5013071419" description="long-chain-fatty-acid--CoA ligase" evidence="4">
    <location>
        <begin position="19"/>
        <end position="672"/>
    </location>
</feature>
<dbReference type="GO" id="GO:0016020">
    <property type="term" value="C:membrane"/>
    <property type="evidence" value="ECO:0007669"/>
    <property type="project" value="TreeGrafter"/>
</dbReference>
<dbReference type="Gene3D" id="3.40.50.12780">
    <property type="entry name" value="N-terminal domain of ligase-like"/>
    <property type="match status" value="1"/>
</dbReference>
<keyword evidence="2" id="KW-0276">Fatty acid metabolism</keyword>
<dbReference type="OrthoDB" id="1700726at2759"/>
<dbReference type="GO" id="GO:0005783">
    <property type="term" value="C:endoplasmic reticulum"/>
    <property type="evidence" value="ECO:0007669"/>
    <property type="project" value="TreeGrafter"/>
</dbReference>
<evidence type="ECO:0000256" key="2">
    <source>
        <dbReference type="ARBA" id="ARBA00022832"/>
    </source>
</evidence>
<dbReference type="EC" id="6.2.1.3" evidence="3"/>
<gene>
    <name evidence="6" type="ORF">BV898_04608</name>
</gene>
<dbReference type="InterPro" id="IPR000873">
    <property type="entry name" value="AMP-dep_synth/lig_dom"/>
</dbReference>
<reference evidence="7" key="1">
    <citation type="submission" date="2017-01" db="EMBL/GenBank/DDBJ databases">
        <title>Comparative genomics of anhydrobiosis in the tardigrade Hypsibius dujardini.</title>
        <authorList>
            <person name="Yoshida Y."/>
            <person name="Koutsovoulos G."/>
            <person name="Laetsch D."/>
            <person name="Stevens L."/>
            <person name="Kumar S."/>
            <person name="Horikawa D."/>
            <person name="Ishino K."/>
            <person name="Komine S."/>
            <person name="Tomita M."/>
            <person name="Blaxter M."/>
            <person name="Arakawa K."/>
        </authorList>
    </citation>
    <scope>NUCLEOTIDE SEQUENCE [LARGE SCALE GENOMIC DNA]</scope>
    <source>
        <strain evidence="7">Z151</strain>
    </source>
</reference>
<dbReference type="InterPro" id="IPR042099">
    <property type="entry name" value="ANL_N_sf"/>
</dbReference>
<evidence type="ECO:0000256" key="3">
    <source>
        <dbReference type="ARBA" id="ARBA00026121"/>
    </source>
</evidence>